<evidence type="ECO:0000256" key="1">
    <source>
        <dbReference type="SAM" id="Coils"/>
    </source>
</evidence>
<keyword evidence="3" id="KW-1185">Reference proteome</keyword>
<dbReference type="Ensembl" id="ENSCCRT00010035395.1">
    <property type="protein sequence ID" value="ENSCCRP00010032269.1"/>
    <property type="gene ID" value="ENSCCRG00010013738.1"/>
</dbReference>
<sequence length="662" mass="76747">MGIELHSRLLLQSVWILGSNASKVRAHFNNFKKCLSEINLEHHCLHCPNDLPEFLTVQRNSTHMDLDSKLTRGSMHKCKLNGIQDTQQDSDKPIPDKLGTCQPEAISSEMQSNDKEVLFSWWKKGQELPAKSQHAAAVTLENRFLKVQKSSLQNTNGNVNQDFNEQAMESLRRILAGADLLKKEEAMMSILGSKYDFQMEHNSKDLNLPFGYFIRSNSIRSVECSSNPSKVILKEISKGRESSRAEKSSSLKSKHLDFFEVVKEQLQQKDLENQHLVHLLLVKRQELKDIKETSKQKEKETQLITEKLKCEEQKNTKITTRLEQTSEDLKKELAEAKINTKTAMKQLQALMEKYERLKTRANTMKDQLNVELNEKKSCQKSFKKLQQMSQDRLTKQKHLEEQRDAAGRDLALCRETLQMMDAEHKKNISIHQRLEEEASAMKSESANLREHLRKAQEKNKELMQAARSKESDNKNVKEIQDTVEKLNAELEKCRTERDQALQQVEAVKYESKLIHNKQRVEILQQQEQQKACLQQSDGLRRECETLMEMVSELKKDKQVLTENLESIHKEKMVLVMTSTKEGERLKEAIRLLEREREVLLVEMEDLRKDYLGLSDRITQKMGHMDAADPPMTITDITTNHQRNAQDYCVKKKNTSSYSKCKL</sequence>
<proteinExistence type="predicted"/>
<evidence type="ECO:0000313" key="2">
    <source>
        <dbReference type="Ensembl" id="ENSCCRP00010032269.1"/>
    </source>
</evidence>
<protein>
    <submittedName>
        <fullName evidence="2">Si:ch211-250c4.5</fullName>
    </submittedName>
</protein>
<evidence type="ECO:0000313" key="3">
    <source>
        <dbReference type="Proteomes" id="UP000694427"/>
    </source>
</evidence>
<dbReference type="AlphaFoldDB" id="A0A8C1JGN7"/>
<dbReference type="Proteomes" id="UP000694427">
    <property type="component" value="Unplaced"/>
</dbReference>
<reference evidence="2" key="1">
    <citation type="submission" date="2025-08" db="UniProtKB">
        <authorList>
            <consortium name="Ensembl"/>
        </authorList>
    </citation>
    <scope>IDENTIFICATION</scope>
</reference>
<keyword evidence="1" id="KW-0175">Coiled coil</keyword>
<reference evidence="2" key="2">
    <citation type="submission" date="2025-09" db="UniProtKB">
        <authorList>
            <consortium name="Ensembl"/>
        </authorList>
    </citation>
    <scope>IDENTIFICATION</scope>
</reference>
<feature type="coiled-coil region" evidence="1">
    <location>
        <begin position="431"/>
        <end position="510"/>
    </location>
</feature>
<accession>A0A8C1JGN7</accession>
<organism evidence="2 3">
    <name type="scientific">Cyprinus carpio</name>
    <name type="common">Common carp</name>
    <dbReference type="NCBI Taxonomy" id="7962"/>
    <lineage>
        <taxon>Eukaryota</taxon>
        <taxon>Metazoa</taxon>
        <taxon>Chordata</taxon>
        <taxon>Craniata</taxon>
        <taxon>Vertebrata</taxon>
        <taxon>Euteleostomi</taxon>
        <taxon>Actinopterygii</taxon>
        <taxon>Neopterygii</taxon>
        <taxon>Teleostei</taxon>
        <taxon>Ostariophysi</taxon>
        <taxon>Cypriniformes</taxon>
        <taxon>Cyprinidae</taxon>
        <taxon>Cyprininae</taxon>
        <taxon>Cyprinus</taxon>
    </lineage>
</organism>
<feature type="coiled-coil region" evidence="1">
    <location>
        <begin position="280"/>
        <end position="374"/>
    </location>
</feature>
<name>A0A8C1JGN7_CYPCA</name>
<feature type="coiled-coil region" evidence="1">
    <location>
        <begin position="536"/>
        <end position="609"/>
    </location>
</feature>